<name>A0A975GLM1_9BACT</name>
<dbReference type="Proteomes" id="UP000663722">
    <property type="component" value="Chromosome"/>
</dbReference>
<gene>
    <name evidence="1" type="ORF">dnm_019340</name>
</gene>
<proteinExistence type="predicted"/>
<dbReference type="KEGG" id="dmm:dnm_019340"/>
<reference evidence="1" key="1">
    <citation type="journal article" date="2021" name="Microb. Physiol.">
        <title>Proteogenomic Insights into the Physiology of Marine, Sulfate-Reducing, Filamentous Desulfonema limicola and Desulfonema magnum.</title>
        <authorList>
            <person name="Schnaars V."/>
            <person name="Wohlbrand L."/>
            <person name="Scheve S."/>
            <person name="Hinrichs C."/>
            <person name="Reinhardt R."/>
            <person name="Rabus R."/>
        </authorList>
    </citation>
    <scope>NUCLEOTIDE SEQUENCE</scope>
    <source>
        <strain evidence="1">4be13</strain>
    </source>
</reference>
<dbReference type="AlphaFoldDB" id="A0A975GLM1"/>
<evidence type="ECO:0000313" key="2">
    <source>
        <dbReference type="Proteomes" id="UP000663722"/>
    </source>
</evidence>
<protein>
    <submittedName>
        <fullName evidence="1">Uncharacterized protein</fullName>
    </submittedName>
</protein>
<evidence type="ECO:0000313" key="1">
    <source>
        <dbReference type="EMBL" id="QTA85917.1"/>
    </source>
</evidence>
<keyword evidence="2" id="KW-1185">Reference proteome</keyword>
<accession>A0A975GLM1</accession>
<organism evidence="1 2">
    <name type="scientific">Desulfonema magnum</name>
    <dbReference type="NCBI Taxonomy" id="45655"/>
    <lineage>
        <taxon>Bacteria</taxon>
        <taxon>Pseudomonadati</taxon>
        <taxon>Thermodesulfobacteriota</taxon>
        <taxon>Desulfobacteria</taxon>
        <taxon>Desulfobacterales</taxon>
        <taxon>Desulfococcaceae</taxon>
        <taxon>Desulfonema</taxon>
    </lineage>
</organism>
<dbReference type="EMBL" id="CP061800">
    <property type="protein sequence ID" value="QTA85917.1"/>
    <property type="molecule type" value="Genomic_DNA"/>
</dbReference>
<sequence length="42" mass="4950">MFPSLMNLLHLADTNLYGEIGYVPNHMYSRPLKRHELFGFIL</sequence>